<dbReference type="InterPro" id="IPR004111">
    <property type="entry name" value="Repressor_TetR_C"/>
</dbReference>
<dbReference type="PANTHER" id="PTHR30055">
    <property type="entry name" value="HTH-TYPE TRANSCRIPTIONAL REGULATOR RUTR"/>
    <property type="match status" value="1"/>
</dbReference>
<dbReference type="EMBL" id="CP163431">
    <property type="protein sequence ID" value="XDQ07049.1"/>
    <property type="molecule type" value="Genomic_DNA"/>
</dbReference>
<dbReference type="GO" id="GO:0003700">
    <property type="term" value="F:DNA-binding transcription factor activity"/>
    <property type="evidence" value="ECO:0007669"/>
    <property type="project" value="TreeGrafter"/>
</dbReference>
<evidence type="ECO:0000256" key="2">
    <source>
        <dbReference type="ARBA" id="ARBA00023015"/>
    </source>
</evidence>
<dbReference type="SUPFAM" id="SSF46689">
    <property type="entry name" value="Homeodomain-like"/>
    <property type="match status" value="1"/>
</dbReference>
<dbReference type="GO" id="GO:0045892">
    <property type="term" value="P:negative regulation of DNA-templated transcription"/>
    <property type="evidence" value="ECO:0007669"/>
    <property type="project" value="InterPro"/>
</dbReference>
<accession>A0AB39MLY5</accession>
<keyword evidence="2" id="KW-0805">Transcription regulation</keyword>
<dbReference type="GO" id="GO:0000976">
    <property type="term" value="F:transcription cis-regulatory region binding"/>
    <property type="evidence" value="ECO:0007669"/>
    <property type="project" value="TreeGrafter"/>
</dbReference>
<evidence type="ECO:0000256" key="1">
    <source>
        <dbReference type="ARBA" id="ARBA00022491"/>
    </source>
</evidence>
<proteinExistence type="predicted"/>
<evidence type="ECO:0000256" key="4">
    <source>
        <dbReference type="ARBA" id="ARBA00023163"/>
    </source>
</evidence>
<keyword evidence="4" id="KW-0804">Transcription</keyword>
<dbReference type="InterPro" id="IPR036271">
    <property type="entry name" value="Tet_transcr_reg_TetR-rel_C_sf"/>
</dbReference>
<evidence type="ECO:0000256" key="3">
    <source>
        <dbReference type="ARBA" id="ARBA00023125"/>
    </source>
</evidence>
<dbReference type="SUPFAM" id="SSF48498">
    <property type="entry name" value="Tetracyclin repressor-like, C-terminal domain"/>
    <property type="match status" value="1"/>
</dbReference>
<dbReference type="AlphaFoldDB" id="A0AB39MLY5"/>
<evidence type="ECO:0000259" key="6">
    <source>
        <dbReference type="PROSITE" id="PS50977"/>
    </source>
</evidence>
<dbReference type="InterPro" id="IPR050109">
    <property type="entry name" value="HTH-type_TetR-like_transc_reg"/>
</dbReference>
<dbReference type="Gene3D" id="1.10.357.10">
    <property type="entry name" value="Tetracycline Repressor, domain 2"/>
    <property type="match status" value="1"/>
</dbReference>
<protein>
    <submittedName>
        <fullName evidence="7">TetR/AcrR family transcriptional regulator</fullName>
    </submittedName>
</protein>
<evidence type="ECO:0000256" key="5">
    <source>
        <dbReference type="PROSITE-ProRule" id="PRU00335"/>
    </source>
</evidence>
<name>A0AB39MLY5_9ACTN</name>
<reference evidence="7" key="1">
    <citation type="submission" date="2024-07" db="EMBL/GenBank/DDBJ databases">
        <authorList>
            <person name="Yu S.T."/>
        </authorList>
    </citation>
    <scope>NUCLEOTIDE SEQUENCE</scope>
    <source>
        <strain evidence="7">R08</strain>
    </source>
</reference>
<keyword evidence="1" id="KW-0678">Repressor</keyword>
<evidence type="ECO:0000313" key="7">
    <source>
        <dbReference type="EMBL" id="XDQ07049.1"/>
    </source>
</evidence>
<dbReference type="PANTHER" id="PTHR30055:SF151">
    <property type="entry name" value="TRANSCRIPTIONAL REGULATORY PROTEIN"/>
    <property type="match status" value="1"/>
</dbReference>
<feature type="domain" description="HTH tetR-type" evidence="6">
    <location>
        <begin position="14"/>
        <end position="74"/>
    </location>
</feature>
<dbReference type="PRINTS" id="PR00400">
    <property type="entry name" value="TETREPRESSOR"/>
</dbReference>
<dbReference type="InterPro" id="IPR001647">
    <property type="entry name" value="HTH_TetR"/>
</dbReference>
<organism evidence="7">
    <name type="scientific">Streptomyces sp. R08</name>
    <dbReference type="NCBI Taxonomy" id="3238624"/>
    <lineage>
        <taxon>Bacteria</taxon>
        <taxon>Bacillati</taxon>
        <taxon>Actinomycetota</taxon>
        <taxon>Actinomycetes</taxon>
        <taxon>Kitasatosporales</taxon>
        <taxon>Streptomycetaceae</taxon>
        <taxon>Streptomyces</taxon>
    </lineage>
</organism>
<keyword evidence="3 5" id="KW-0238">DNA-binding</keyword>
<dbReference type="GO" id="GO:0046677">
    <property type="term" value="P:response to antibiotic"/>
    <property type="evidence" value="ECO:0007669"/>
    <property type="project" value="InterPro"/>
</dbReference>
<dbReference type="InterPro" id="IPR009057">
    <property type="entry name" value="Homeodomain-like_sf"/>
</dbReference>
<feature type="DNA-binding region" description="H-T-H motif" evidence="5">
    <location>
        <begin position="37"/>
        <end position="56"/>
    </location>
</feature>
<dbReference type="Pfam" id="PF02909">
    <property type="entry name" value="TetR_C_1"/>
    <property type="match status" value="1"/>
</dbReference>
<dbReference type="Gene3D" id="1.10.10.60">
    <property type="entry name" value="Homeodomain-like"/>
    <property type="match status" value="1"/>
</dbReference>
<gene>
    <name evidence="7" type="ORF">AB5J58_45725</name>
</gene>
<dbReference type="InterPro" id="IPR003012">
    <property type="entry name" value="Tet_transcr_reg_TetR"/>
</dbReference>
<dbReference type="Pfam" id="PF00440">
    <property type="entry name" value="TetR_N"/>
    <property type="match status" value="1"/>
</dbReference>
<dbReference type="PROSITE" id="PS50977">
    <property type="entry name" value="HTH_TETR_2"/>
    <property type="match status" value="1"/>
</dbReference>
<dbReference type="RefSeq" id="WP_369191880.1">
    <property type="nucleotide sequence ID" value="NZ_CP163431.1"/>
</dbReference>
<sequence>MATRTRRPERREEPLSRERVVEAAIELLDTAGEGGLTFRALAARLATGPGAIYWHVTGKDELLGAATDAVLSRTMTTDTADPAPQEAIRALALGVFDAIDAHPWVGTQLSGAPPQSPMLRVFEHIGRRVQALGVPQTDQFTAASSLLSYILGVAGQNAANARQCPPDTDRTQFLDTVSDAWANLDPEEFSFTRKVAEQLRVHDDRAEFLAGIDLILTGITARPDVTDRTDPAPS</sequence>